<dbReference type="InterPro" id="IPR010258">
    <property type="entry name" value="Conjugal_tfr_TrbG/VirB9/CagX"/>
</dbReference>
<dbReference type="Pfam" id="PF03524">
    <property type="entry name" value="CagX"/>
    <property type="match status" value="1"/>
</dbReference>
<dbReference type="NCBIfam" id="TIGR02775">
    <property type="entry name" value="TrbG_Ti"/>
    <property type="match status" value="1"/>
</dbReference>
<keyword evidence="2 3" id="KW-0732">Signal</keyword>
<dbReference type="Gene3D" id="2.60.40.2500">
    <property type="match status" value="1"/>
</dbReference>
<reference evidence="4 5" key="1">
    <citation type="submission" date="2024-04" db="EMBL/GenBank/DDBJ databases">
        <title>Novel Shewanella species isolated from Baltic Sea sediments.</title>
        <authorList>
            <person name="Martin-Rodriguez A.J."/>
            <person name="Fernandez-Juarez V."/>
            <person name="Valeriano V.D."/>
            <person name="Mihindukulasooriya I."/>
            <person name="Ceresnova L."/>
            <person name="Joffre E."/>
            <person name="Jensie-Markopoulos S."/>
            <person name="Moore E.R.B."/>
            <person name="Sjoling A."/>
        </authorList>
    </citation>
    <scope>NUCLEOTIDE SEQUENCE [LARGE SCALE GENOMIC DNA]</scope>
    <source>
        <strain evidence="4 5">VAX-SP0-0CM-1</strain>
    </source>
</reference>
<proteinExistence type="inferred from homology"/>
<sequence length="292" mass="32663">MRYPLIITALLFYIPMAAAESFDDDYPVPSLSLKENSALALSDAWIEKSTQPITDGTGRVTYYFGDSLPSVVCSPIKTCVVELEDGEMIAQSGLQLGDSARWKVSMAVSGMGANKRTNLIIKPTDINLETTMTVATDRRVYQIKLISDAVKWMPFVAFTYPEQRQMEWEVYKAAMVHEIKQNTLSDGAYIPELDFNYQVNGKASFKPLRVYNDGVKTYVEMPSQVEQGSLPIILVVNGSQKELVNYRYQNSFAQDDGRKINGRFIIDQVSKELILTMGVGSDQVSILVKHKG</sequence>
<dbReference type="Proteomes" id="UP001489333">
    <property type="component" value="Unassembled WGS sequence"/>
</dbReference>
<comment type="caution">
    <text evidence="4">The sequence shown here is derived from an EMBL/GenBank/DDBJ whole genome shotgun (WGS) entry which is preliminary data.</text>
</comment>
<dbReference type="InterPro" id="IPR038161">
    <property type="entry name" value="VirB9/CagX/TrbG_C_sf"/>
</dbReference>
<dbReference type="RefSeq" id="WP_012198014.1">
    <property type="nucleotide sequence ID" value="NZ_JBCHKU010000034.1"/>
</dbReference>
<dbReference type="CDD" id="cd06911">
    <property type="entry name" value="VirB9_CagX_TrbG"/>
    <property type="match status" value="1"/>
</dbReference>
<accession>A0ABU9UWR1</accession>
<organism evidence="4 5">
    <name type="scientific">Shewanella vaxholmensis</name>
    <dbReference type="NCBI Taxonomy" id="3063535"/>
    <lineage>
        <taxon>Bacteria</taxon>
        <taxon>Pseudomonadati</taxon>
        <taxon>Pseudomonadota</taxon>
        <taxon>Gammaproteobacteria</taxon>
        <taxon>Alteromonadales</taxon>
        <taxon>Shewanellaceae</taxon>
        <taxon>Shewanella</taxon>
    </lineage>
</organism>
<keyword evidence="5" id="KW-1185">Reference proteome</keyword>
<feature type="chain" id="PRO_5046238423" evidence="3">
    <location>
        <begin position="20"/>
        <end position="292"/>
    </location>
</feature>
<gene>
    <name evidence="4" type="primary">trbG</name>
    <name evidence="4" type="ORF">AAGS29_19105</name>
</gene>
<dbReference type="InterPro" id="IPR033645">
    <property type="entry name" value="VirB9/CagX/TrbG_C"/>
</dbReference>
<evidence type="ECO:0000256" key="3">
    <source>
        <dbReference type="SAM" id="SignalP"/>
    </source>
</evidence>
<feature type="signal peptide" evidence="3">
    <location>
        <begin position="1"/>
        <end position="19"/>
    </location>
</feature>
<evidence type="ECO:0000256" key="1">
    <source>
        <dbReference type="ARBA" id="ARBA00006135"/>
    </source>
</evidence>
<evidence type="ECO:0000313" key="4">
    <source>
        <dbReference type="EMBL" id="MEM6250708.1"/>
    </source>
</evidence>
<dbReference type="InterPro" id="IPR014142">
    <property type="entry name" value="TrbG_Ti"/>
</dbReference>
<evidence type="ECO:0000256" key="2">
    <source>
        <dbReference type="ARBA" id="ARBA00022729"/>
    </source>
</evidence>
<name>A0ABU9UWR1_9GAMM</name>
<dbReference type="EMBL" id="JBCHKU010000034">
    <property type="protein sequence ID" value="MEM6250708.1"/>
    <property type="molecule type" value="Genomic_DNA"/>
</dbReference>
<evidence type="ECO:0000313" key="5">
    <source>
        <dbReference type="Proteomes" id="UP001489333"/>
    </source>
</evidence>
<protein>
    <submittedName>
        <fullName evidence="4">P-type conjugative transfer protein TrbG</fullName>
    </submittedName>
</protein>
<comment type="similarity">
    <text evidence="1">Belongs to the TrbG/VirB9 family.</text>
</comment>